<proteinExistence type="predicted"/>
<evidence type="ECO:0000313" key="2">
    <source>
        <dbReference type="EMBL" id="RZU48202.1"/>
    </source>
</evidence>
<dbReference type="AlphaFoldDB" id="A0A4Q7ZC35"/>
<sequence>MRTVTYGALAALGLTATAYAAPALKAEVGLEATAYFQDGTQDQSSKQASLRLLGDARWDWNGRDDSFTLKPFARLDSQDRERSHADVREALWLHARGPWQTRVGIGQTFWGVTEGAHVVDIVNQTDTLETPEGDARLGQPMLNVGWEREAHLVDVFVLPGFRERPFAGSDGRLRLPWVVNTDAATYESGAGRNHVDLAARYQFSANGLRLGLSGFRGTSREPELQPVVDMTKVGPGFFAPGYQPELQPYYPQITQWGVDLQLTRGDWLWKLEAIDRDGFGPKRFHTADAGLEYTQVGVFGSRCDLGWLLEGMYDSRQEQATHPFEHDVLLGWRLAFNDEASSDLLLAVLRDTEHPETYVRLKGSTRLNDRLKLAVEARVLATRDPQTPFAVLASPDLDYKLRSFGDDSHLRAELTWFY</sequence>
<dbReference type="EMBL" id="SHKX01000002">
    <property type="protein sequence ID" value="RZU48202.1"/>
    <property type="molecule type" value="Genomic_DNA"/>
</dbReference>
<gene>
    <name evidence="2" type="ORF">EV700_0103</name>
</gene>
<reference evidence="2 3" key="1">
    <citation type="submission" date="2019-02" db="EMBL/GenBank/DDBJ databases">
        <title>Genomic Encyclopedia of Type Strains, Phase IV (KMG-IV): sequencing the most valuable type-strain genomes for metagenomic binning, comparative biology and taxonomic classification.</title>
        <authorList>
            <person name="Goeker M."/>
        </authorList>
    </citation>
    <scope>NUCLEOTIDE SEQUENCE [LARGE SCALE GENOMIC DNA]</scope>
    <source>
        <strain evidence="2 3">DSM 105135</strain>
    </source>
</reference>
<dbReference type="Proteomes" id="UP000292423">
    <property type="component" value="Unassembled WGS sequence"/>
</dbReference>
<evidence type="ECO:0000256" key="1">
    <source>
        <dbReference type="SAM" id="SignalP"/>
    </source>
</evidence>
<dbReference type="RefSeq" id="WP_130410408.1">
    <property type="nucleotide sequence ID" value="NZ_SHKX01000002.1"/>
</dbReference>
<feature type="signal peptide" evidence="1">
    <location>
        <begin position="1"/>
        <end position="20"/>
    </location>
</feature>
<protein>
    <recommendedName>
        <fullName evidence="4">Alginate export domain-containing protein</fullName>
    </recommendedName>
</protein>
<keyword evidence="1" id="KW-0732">Signal</keyword>
<evidence type="ECO:0000313" key="3">
    <source>
        <dbReference type="Proteomes" id="UP000292423"/>
    </source>
</evidence>
<feature type="chain" id="PRO_5020977797" description="Alginate export domain-containing protein" evidence="1">
    <location>
        <begin position="21"/>
        <end position="418"/>
    </location>
</feature>
<name>A0A4Q7ZC35_9GAMM</name>
<evidence type="ECO:0008006" key="4">
    <source>
        <dbReference type="Google" id="ProtNLM"/>
    </source>
</evidence>
<dbReference type="OrthoDB" id="9769143at2"/>
<keyword evidence="3" id="KW-1185">Reference proteome</keyword>
<organism evidence="2 3">
    <name type="scientific">Fluviicoccus keumensis</name>
    <dbReference type="NCBI Taxonomy" id="1435465"/>
    <lineage>
        <taxon>Bacteria</taxon>
        <taxon>Pseudomonadati</taxon>
        <taxon>Pseudomonadota</taxon>
        <taxon>Gammaproteobacteria</taxon>
        <taxon>Moraxellales</taxon>
        <taxon>Moraxellaceae</taxon>
        <taxon>Fluviicoccus</taxon>
    </lineage>
</organism>
<accession>A0A4Q7ZC35</accession>
<comment type="caution">
    <text evidence="2">The sequence shown here is derived from an EMBL/GenBank/DDBJ whole genome shotgun (WGS) entry which is preliminary data.</text>
</comment>